<keyword evidence="4 12" id="KW-0547">Nucleotide-binding</keyword>
<dbReference type="AlphaFoldDB" id="A0A6A4IBM3"/>
<evidence type="ECO:0000313" key="16">
    <source>
        <dbReference type="Proteomes" id="UP000799118"/>
    </source>
</evidence>
<dbReference type="PANTHER" id="PTHR23070">
    <property type="entry name" value="BCS1 AAA-TYPE ATPASE"/>
    <property type="match status" value="1"/>
</dbReference>
<evidence type="ECO:0000256" key="11">
    <source>
        <dbReference type="ARBA" id="ARBA00048778"/>
    </source>
</evidence>
<dbReference type="InterPro" id="IPR057495">
    <property type="entry name" value="AAA_lid_BCS1"/>
</dbReference>
<name>A0A6A4IBM3_9AGAR</name>
<keyword evidence="9" id="KW-0496">Mitochondrion</keyword>
<dbReference type="Gene3D" id="3.40.50.300">
    <property type="entry name" value="P-loop containing nucleotide triphosphate hydrolases"/>
    <property type="match status" value="1"/>
</dbReference>
<keyword evidence="3" id="KW-0812">Transmembrane</keyword>
<dbReference type="SMART" id="SM00382">
    <property type="entry name" value="AAA"/>
    <property type="match status" value="1"/>
</dbReference>
<gene>
    <name evidence="15" type="ORF">BT96DRAFT_527824</name>
</gene>
<evidence type="ECO:0000259" key="14">
    <source>
        <dbReference type="SMART" id="SM01024"/>
    </source>
</evidence>
<evidence type="ECO:0000313" key="15">
    <source>
        <dbReference type="EMBL" id="KAE9409542.1"/>
    </source>
</evidence>
<evidence type="ECO:0000256" key="1">
    <source>
        <dbReference type="ARBA" id="ARBA00004434"/>
    </source>
</evidence>
<reference evidence="15" key="1">
    <citation type="journal article" date="2019" name="Environ. Microbiol.">
        <title>Fungal ecological strategies reflected in gene transcription - a case study of two litter decomposers.</title>
        <authorList>
            <person name="Barbi F."/>
            <person name="Kohler A."/>
            <person name="Barry K."/>
            <person name="Baskaran P."/>
            <person name="Daum C."/>
            <person name="Fauchery L."/>
            <person name="Ihrmark K."/>
            <person name="Kuo A."/>
            <person name="LaButti K."/>
            <person name="Lipzen A."/>
            <person name="Morin E."/>
            <person name="Grigoriev I.V."/>
            <person name="Henrissat B."/>
            <person name="Lindahl B."/>
            <person name="Martin F."/>
        </authorList>
    </citation>
    <scope>NUCLEOTIDE SEQUENCE</scope>
    <source>
        <strain evidence="15">JB14</strain>
    </source>
</reference>
<sequence length="455" mass="51103">MVSSPAPTEPLQNAAVSPALQNVTPKNWLDGFENPYFQAGFGLMGVGVVLGGLRKFAAVGDVFLRRRLLVKVEINNKDSAYPWILGWMAQQSLINQRGSSSLISRSHTLSVQTTVNQHDNGSSSVFFNLIAGTGMHWFKYRDVWMQVVRERDTKSMNVMTGKPWETVTFTTLSRDRDIFPQLLAEARDLAMQDQEGKLVIQTPRGFEWSPFGLPRRKRPLHSVVLDDGVAAAIESDVNSFLQRRQWYVDRGIPYRRGYLFYGPPGSGKSSYIQALAASLNYNLCLLNLSERGLGDDKLTFLLSKVPERSFVLIEDVDSAFNKRVQTGEDGYQSSVTFSGLLNALDGVASGEERIIFLTTNYIERLDPALIRPGRVDFTQYMGDATPNQGQKLFERFYGTAPSEIQSGQDLHDMLEEEMKKEKRISMAALQGLFIRNDNPHDALVACRQMFDTKST</sequence>
<dbReference type="GO" id="GO:0005524">
    <property type="term" value="F:ATP binding"/>
    <property type="evidence" value="ECO:0007669"/>
    <property type="project" value="UniProtKB-KW"/>
</dbReference>
<evidence type="ECO:0000256" key="3">
    <source>
        <dbReference type="ARBA" id="ARBA00022692"/>
    </source>
</evidence>
<dbReference type="InterPro" id="IPR003593">
    <property type="entry name" value="AAA+_ATPase"/>
</dbReference>
<evidence type="ECO:0000256" key="10">
    <source>
        <dbReference type="ARBA" id="ARBA00023136"/>
    </source>
</evidence>
<evidence type="ECO:0000256" key="4">
    <source>
        <dbReference type="ARBA" id="ARBA00022741"/>
    </source>
</evidence>
<accession>A0A6A4IBM3</accession>
<dbReference type="EMBL" id="ML769387">
    <property type="protein sequence ID" value="KAE9409542.1"/>
    <property type="molecule type" value="Genomic_DNA"/>
</dbReference>
<evidence type="ECO:0000256" key="5">
    <source>
        <dbReference type="ARBA" id="ARBA00022792"/>
    </source>
</evidence>
<evidence type="ECO:0008006" key="17">
    <source>
        <dbReference type="Google" id="ProtNLM"/>
    </source>
</evidence>
<dbReference type="Proteomes" id="UP000799118">
    <property type="component" value="Unassembled WGS sequence"/>
</dbReference>
<comment type="similarity">
    <text evidence="2">Belongs to the AAA ATPase family. BCS1 subfamily.</text>
</comment>
<comment type="catalytic activity">
    <reaction evidence="11">
        <text>ATP + H2O = ADP + phosphate + H(+)</text>
        <dbReference type="Rhea" id="RHEA:13065"/>
        <dbReference type="ChEBI" id="CHEBI:15377"/>
        <dbReference type="ChEBI" id="CHEBI:15378"/>
        <dbReference type="ChEBI" id="CHEBI:30616"/>
        <dbReference type="ChEBI" id="CHEBI:43474"/>
        <dbReference type="ChEBI" id="CHEBI:456216"/>
    </reaction>
    <physiologicalReaction direction="left-to-right" evidence="11">
        <dbReference type="Rhea" id="RHEA:13066"/>
    </physiologicalReaction>
</comment>
<evidence type="ECO:0000259" key="13">
    <source>
        <dbReference type="SMART" id="SM00382"/>
    </source>
</evidence>
<evidence type="ECO:0000256" key="2">
    <source>
        <dbReference type="ARBA" id="ARBA00007448"/>
    </source>
</evidence>
<proteinExistence type="inferred from homology"/>
<dbReference type="InterPro" id="IPR003959">
    <property type="entry name" value="ATPase_AAA_core"/>
</dbReference>
<protein>
    <recommendedName>
        <fullName evidence="17">Mitochondrial chaperone BCS1</fullName>
    </recommendedName>
</protein>
<dbReference type="InterPro" id="IPR014851">
    <property type="entry name" value="BCS1_N"/>
</dbReference>
<dbReference type="InterPro" id="IPR027417">
    <property type="entry name" value="P-loop_NTPase"/>
</dbReference>
<feature type="domain" description="AAA+ ATPase" evidence="13">
    <location>
        <begin position="254"/>
        <end position="385"/>
    </location>
</feature>
<dbReference type="SMART" id="SM01024">
    <property type="entry name" value="BCS1_N"/>
    <property type="match status" value="1"/>
</dbReference>
<keyword evidence="7 12" id="KW-0067">ATP-binding</keyword>
<dbReference type="SUPFAM" id="SSF52540">
    <property type="entry name" value="P-loop containing nucleoside triphosphate hydrolases"/>
    <property type="match status" value="1"/>
</dbReference>
<feature type="domain" description="BCS1 N-terminal" evidence="14">
    <location>
        <begin position="44"/>
        <end position="223"/>
    </location>
</feature>
<evidence type="ECO:0000256" key="8">
    <source>
        <dbReference type="ARBA" id="ARBA00022989"/>
    </source>
</evidence>
<dbReference type="PROSITE" id="PS00674">
    <property type="entry name" value="AAA"/>
    <property type="match status" value="1"/>
</dbReference>
<keyword evidence="6" id="KW-0378">Hydrolase</keyword>
<dbReference type="Pfam" id="PF00004">
    <property type="entry name" value="AAA"/>
    <property type="match status" value="1"/>
</dbReference>
<dbReference type="Pfam" id="PF08740">
    <property type="entry name" value="BCS1_N"/>
    <property type="match status" value="1"/>
</dbReference>
<keyword evidence="10" id="KW-0472">Membrane</keyword>
<evidence type="ECO:0000256" key="7">
    <source>
        <dbReference type="ARBA" id="ARBA00022840"/>
    </source>
</evidence>
<dbReference type="GO" id="GO:0005743">
    <property type="term" value="C:mitochondrial inner membrane"/>
    <property type="evidence" value="ECO:0007669"/>
    <property type="project" value="UniProtKB-SubCell"/>
</dbReference>
<evidence type="ECO:0000256" key="12">
    <source>
        <dbReference type="RuleBase" id="RU003651"/>
    </source>
</evidence>
<dbReference type="InterPro" id="IPR003960">
    <property type="entry name" value="ATPase_AAA_CS"/>
</dbReference>
<dbReference type="GO" id="GO:0016887">
    <property type="term" value="F:ATP hydrolysis activity"/>
    <property type="evidence" value="ECO:0007669"/>
    <property type="project" value="InterPro"/>
</dbReference>
<dbReference type="InterPro" id="IPR050747">
    <property type="entry name" value="Mitochondrial_chaperone_BCS1"/>
</dbReference>
<dbReference type="CDD" id="cd19510">
    <property type="entry name" value="RecA-like_BCS1"/>
    <property type="match status" value="1"/>
</dbReference>
<keyword evidence="5" id="KW-0999">Mitochondrion inner membrane</keyword>
<organism evidence="15 16">
    <name type="scientific">Gymnopus androsaceus JB14</name>
    <dbReference type="NCBI Taxonomy" id="1447944"/>
    <lineage>
        <taxon>Eukaryota</taxon>
        <taxon>Fungi</taxon>
        <taxon>Dikarya</taxon>
        <taxon>Basidiomycota</taxon>
        <taxon>Agaricomycotina</taxon>
        <taxon>Agaricomycetes</taxon>
        <taxon>Agaricomycetidae</taxon>
        <taxon>Agaricales</taxon>
        <taxon>Marasmiineae</taxon>
        <taxon>Omphalotaceae</taxon>
        <taxon>Gymnopus</taxon>
    </lineage>
</organism>
<evidence type="ECO:0000256" key="9">
    <source>
        <dbReference type="ARBA" id="ARBA00023128"/>
    </source>
</evidence>
<evidence type="ECO:0000256" key="6">
    <source>
        <dbReference type="ARBA" id="ARBA00022801"/>
    </source>
</evidence>
<keyword evidence="16" id="KW-1185">Reference proteome</keyword>
<comment type="subcellular location">
    <subcellularLocation>
        <location evidence="1">Mitochondrion inner membrane</location>
        <topology evidence="1">Single-pass membrane protein</topology>
    </subcellularLocation>
</comment>
<keyword evidence="8" id="KW-1133">Transmembrane helix</keyword>
<dbReference type="Pfam" id="PF25426">
    <property type="entry name" value="AAA_lid_BCS1"/>
    <property type="match status" value="1"/>
</dbReference>
<dbReference type="OrthoDB" id="10251412at2759"/>